<protein>
    <submittedName>
        <fullName evidence="2">Uncharacterized protein</fullName>
    </submittedName>
</protein>
<name>A0A5S9IKJ6_UABAM</name>
<sequence>MKENYDHQKFIYEDLIDDFDPTLSDISSLSTVHDRYQFESKFNYDLNGDENSEKNYEVDIYFFIPKNIGINRDTYTREDFYGDIVNYLRISSTQKQDNRDLLPNLKKYFAVHLTTRKRQKLIQLVIQDIKLFGCSFNSELKNLHYGLFQVLNKKSHEIIQRVDVLQKLLVDFQKTLQVYRDEYVEKLRQQMVVVDSEVKRALFLVDEYNSYRLETTLISIFRLLQPYEDHFSEIKTTIENILHGEINYRSKVNITNIDEGDDAVREYYHYRMGLLKKYVSSALYLQVTNIKNDKKYRNIVAGIGAALAALWASLANVHYWQVAQVGQTANLQLMTIIIIGVVAYVFKDRIKDWSKSYFNEQLKHRLPDFDRHMYYTRYDANGEKQQYFLGKSTEYMRYLQKKAVSPDVLYVREMGHDSEIEPQRHEMIIHYSKTLKLQRGNLEGVPSIKDVVRFNFAKFLSKLDNPSKSLSYFDRNKGIISIEAPKVYHINVVFRYVVCEKKNKEIKYTRNIELERIRIILNKKGILRVEEVIPRGEMNYQEAQSEH</sequence>
<proteinExistence type="predicted"/>
<feature type="transmembrane region" description="Helical" evidence="1">
    <location>
        <begin position="299"/>
        <end position="317"/>
    </location>
</feature>
<keyword evidence="1" id="KW-0812">Transmembrane</keyword>
<keyword evidence="3" id="KW-1185">Reference proteome</keyword>
<organism evidence="2 3">
    <name type="scientific">Uabimicrobium amorphum</name>
    <dbReference type="NCBI Taxonomy" id="2596890"/>
    <lineage>
        <taxon>Bacteria</taxon>
        <taxon>Pseudomonadati</taxon>
        <taxon>Planctomycetota</taxon>
        <taxon>Candidatus Uabimicrobiia</taxon>
        <taxon>Candidatus Uabimicrobiales</taxon>
        <taxon>Candidatus Uabimicrobiaceae</taxon>
        <taxon>Candidatus Uabimicrobium</taxon>
    </lineage>
</organism>
<evidence type="ECO:0000313" key="2">
    <source>
        <dbReference type="EMBL" id="BBM83237.1"/>
    </source>
</evidence>
<evidence type="ECO:0000256" key="1">
    <source>
        <dbReference type="SAM" id="Phobius"/>
    </source>
</evidence>
<dbReference type="EMBL" id="AP019860">
    <property type="protein sequence ID" value="BBM83237.1"/>
    <property type="molecule type" value="Genomic_DNA"/>
</dbReference>
<dbReference type="RefSeq" id="WP_151967446.1">
    <property type="nucleotide sequence ID" value="NZ_AP019860.1"/>
</dbReference>
<dbReference type="AlphaFoldDB" id="A0A5S9IKJ6"/>
<feature type="transmembrane region" description="Helical" evidence="1">
    <location>
        <begin position="329"/>
        <end position="346"/>
    </location>
</feature>
<dbReference type="OrthoDB" id="366465at2"/>
<keyword evidence="1" id="KW-1133">Transmembrane helix</keyword>
<keyword evidence="1" id="KW-0472">Membrane</keyword>
<accession>A0A5S9IKJ6</accession>
<gene>
    <name evidence="2" type="ORF">UABAM_01588</name>
</gene>
<dbReference type="KEGG" id="uam:UABAM_01588"/>
<evidence type="ECO:0000313" key="3">
    <source>
        <dbReference type="Proteomes" id="UP000326354"/>
    </source>
</evidence>
<dbReference type="Proteomes" id="UP000326354">
    <property type="component" value="Chromosome"/>
</dbReference>
<reference evidence="2 3" key="1">
    <citation type="submission" date="2019-08" db="EMBL/GenBank/DDBJ databases">
        <title>Complete genome sequence of Candidatus Uab amorphum.</title>
        <authorList>
            <person name="Shiratori T."/>
            <person name="Suzuki S."/>
            <person name="Kakizawa Y."/>
            <person name="Ishida K."/>
        </authorList>
    </citation>
    <scope>NUCLEOTIDE SEQUENCE [LARGE SCALE GENOMIC DNA]</scope>
    <source>
        <strain evidence="2 3">SRT547</strain>
    </source>
</reference>